<comment type="caution">
    <text evidence="1">The sequence shown here is derived from an EMBL/GenBank/DDBJ whole genome shotgun (WGS) entry which is preliminary data.</text>
</comment>
<evidence type="ECO:0000313" key="2">
    <source>
        <dbReference type="Proteomes" id="UP001165960"/>
    </source>
</evidence>
<protein>
    <submittedName>
        <fullName evidence="1">Uncharacterized protein</fullName>
    </submittedName>
</protein>
<accession>A0ACC2U3I9</accession>
<name>A0ACC2U3I9_9FUNG</name>
<reference evidence="1" key="1">
    <citation type="submission" date="2022-04" db="EMBL/GenBank/DDBJ databases">
        <title>Genome of the entomopathogenic fungus Entomophthora muscae.</title>
        <authorList>
            <person name="Elya C."/>
            <person name="Lovett B.R."/>
            <person name="Lee E."/>
            <person name="Macias A.M."/>
            <person name="Hajek A.E."/>
            <person name="De Bivort B.L."/>
            <person name="Kasson M.T."/>
            <person name="De Fine Licht H.H."/>
            <person name="Stajich J.E."/>
        </authorList>
    </citation>
    <scope>NUCLEOTIDE SEQUENCE</scope>
    <source>
        <strain evidence="1">Berkeley</strain>
    </source>
</reference>
<dbReference type="EMBL" id="QTSX02001469">
    <property type="protein sequence ID" value="KAJ9081565.1"/>
    <property type="molecule type" value="Genomic_DNA"/>
</dbReference>
<organism evidence="1 2">
    <name type="scientific">Entomophthora muscae</name>
    <dbReference type="NCBI Taxonomy" id="34485"/>
    <lineage>
        <taxon>Eukaryota</taxon>
        <taxon>Fungi</taxon>
        <taxon>Fungi incertae sedis</taxon>
        <taxon>Zoopagomycota</taxon>
        <taxon>Entomophthoromycotina</taxon>
        <taxon>Entomophthoromycetes</taxon>
        <taxon>Entomophthorales</taxon>
        <taxon>Entomophthoraceae</taxon>
        <taxon>Entomophthora</taxon>
    </lineage>
</organism>
<evidence type="ECO:0000313" key="1">
    <source>
        <dbReference type="EMBL" id="KAJ9081565.1"/>
    </source>
</evidence>
<proteinExistence type="predicted"/>
<keyword evidence="2" id="KW-1185">Reference proteome</keyword>
<sequence>MGLNTVFLVIALLALAMNILLIATVVNISRFSPVMALILALTLVDMIIPIVTIIAVSYNIYTGNPINAIPNACNLKGPIDFIGIFLSMLLVSLIALFRASRIVGHTPLYSTVPILGLFSLVFISLVIACAVQGEFRVLADGVDCAPISSTSSLSRVVLILHSFALLLFLCITVCGYIQILISSSNNSKDFPEVVTSRWAVKRPVVIRITATITSYLLITLPPAVLLFLEATLIRTKVFNTPIDLFLTSIPLLNPTLILLSHSLLFQQLLLSSQRLQPRFVQ</sequence>
<dbReference type="Proteomes" id="UP001165960">
    <property type="component" value="Unassembled WGS sequence"/>
</dbReference>
<gene>
    <name evidence="1" type="ORF">DSO57_1013274</name>
</gene>